<proteinExistence type="predicted"/>
<name>A0A7S0WVN2_9CHLO</name>
<evidence type="ECO:0008006" key="2">
    <source>
        <dbReference type="Google" id="ProtNLM"/>
    </source>
</evidence>
<reference evidence="1" key="1">
    <citation type="submission" date="2021-01" db="EMBL/GenBank/DDBJ databases">
        <authorList>
            <person name="Corre E."/>
            <person name="Pelletier E."/>
            <person name="Niang G."/>
            <person name="Scheremetjew M."/>
            <person name="Finn R."/>
            <person name="Kale V."/>
            <person name="Holt S."/>
            <person name="Cochrane G."/>
            <person name="Meng A."/>
            <person name="Brown T."/>
            <person name="Cohen L."/>
        </authorList>
    </citation>
    <scope>NUCLEOTIDE SEQUENCE</scope>
    <source>
        <strain evidence="1">SAG 11-49</strain>
    </source>
</reference>
<organism evidence="1">
    <name type="scientific">Chlamydomonas leiostraca</name>
    <dbReference type="NCBI Taxonomy" id="1034604"/>
    <lineage>
        <taxon>Eukaryota</taxon>
        <taxon>Viridiplantae</taxon>
        <taxon>Chlorophyta</taxon>
        <taxon>core chlorophytes</taxon>
        <taxon>Chlorophyceae</taxon>
        <taxon>CS clade</taxon>
        <taxon>Chlamydomonadales</taxon>
        <taxon>Chlamydomonadaceae</taxon>
        <taxon>Chlamydomonas</taxon>
    </lineage>
</organism>
<dbReference type="AlphaFoldDB" id="A0A7S0WVN2"/>
<accession>A0A7S0WVN2</accession>
<evidence type="ECO:0000313" key="1">
    <source>
        <dbReference type="EMBL" id="CAD8687249.1"/>
    </source>
</evidence>
<gene>
    <name evidence="1" type="ORF">CLEI1391_LOCUS13341</name>
</gene>
<protein>
    <recommendedName>
        <fullName evidence="2">NADH dehydrogenase [ubiquinone] 1 beta subcomplex subunit 11, mitochondrial</fullName>
    </recommendedName>
</protein>
<dbReference type="PANTHER" id="PTHR40637:SF1">
    <property type="entry name" value="ESSS SUBUNIT OF NADH:UBIQUINONE OXIDOREDUCTASE (COMPLEX I) PROTEIN"/>
    <property type="match status" value="1"/>
</dbReference>
<dbReference type="EMBL" id="HBFB01023672">
    <property type="protein sequence ID" value="CAD8687249.1"/>
    <property type="molecule type" value="Transcribed_RNA"/>
</dbReference>
<sequence length="170" mass="19333">MNRLGQVLRLGTRTLRAQRGGGAAEWPGGSFWSEGTQTGKNGFLFGELPPKAGEGRKIQWWEPIWYGGYAAFFAGIYAIYHAKPEEALDIKYWARPRAEKELDVEMKMLDKLSQRPDLKDKLTSIAKQLNLVEEEIYDLVLMRSEYKVLLGLHSGRVPTELQEVYDELAA</sequence>
<dbReference type="PANTHER" id="PTHR40637">
    <property type="entry name" value="ESSS SUBUNIT OF NADH:UBIQUINONE OXIDOREDUCTASE (COMPLEX I) PROTEIN"/>
    <property type="match status" value="1"/>
</dbReference>